<protein>
    <submittedName>
        <fullName evidence="1">Uncharacterized protein</fullName>
    </submittedName>
</protein>
<gene>
    <name evidence="1" type="ORF">BDV96DRAFT_223149</name>
</gene>
<proteinExistence type="predicted"/>
<accession>A0A6A5YSP5</accession>
<organism evidence="1 2">
    <name type="scientific">Lophiotrema nucula</name>
    <dbReference type="NCBI Taxonomy" id="690887"/>
    <lineage>
        <taxon>Eukaryota</taxon>
        <taxon>Fungi</taxon>
        <taxon>Dikarya</taxon>
        <taxon>Ascomycota</taxon>
        <taxon>Pezizomycotina</taxon>
        <taxon>Dothideomycetes</taxon>
        <taxon>Pleosporomycetidae</taxon>
        <taxon>Pleosporales</taxon>
        <taxon>Lophiotremataceae</taxon>
        <taxon>Lophiotrema</taxon>
    </lineage>
</organism>
<reference evidence="1" key="1">
    <citation type="journal article" date="2020" name="Stud. Mycol.">
        <title>101 Dothideomycetes genomes: a test case for predicting lifestyles and emergence of pathogens.</title>
        <authorList>
            <person name="Haridas S."/>
            <person name="Albert R."/>
            <person name="Binder M."/>
            <person name="Bloem J."/>
            <person name="Labutti K."/>
            <person name="Salamov A."/>
            <person name="Andreopoulos B."/>
            <person name="Baker S."/>
            <person name="Barry K."/>
            <person name="Bills G."/>
            <person name="Bluhm B."/>
            <person name="Cannon C."/>
            <person name="Castanera R."/>
            <person name="Culley D."/>
            <person name="Daum C."/>
            <person name="Ezra D."/>
            <person name="Gonzalez J."/>
            <person name="Henrissat B."/>
            <person name="Kuo A."/>
            <person name="Liang C."/>
            <person name="Lipzen A."/>
            <person name="Lutzoni F."/>
            <person name="Magnuson J."/>
            <person name="Mondo S."/>
            <person name="Nolan M."/>
            <person name="Ohm R."/>
            <person name="Pangilinan J."/>
            <person name="Park H.-J."/>
            <person name="Ramirez L."/>
            <person name="Alfaro M."/>
            <person name="Sun H."/>
            <person name="Tritt A."/>
            <person name="Yoshinaga Y."/>
            <person name="Zwiers L.-H."/>
            <person name="Turgeon B."/>
            <person name="Goodwin S."/>
            <person name="Spatafora J."/>
            <person name="Crous P."/>
            <person name="Grigoriev I."/>
        </authorList>
    </citation>
    <scope>NUCLEOTIDE SEQUENCE</scope>
    <source>
        <strain evidence="1">CBS 627.86</strain>
    </source>
</reference>
<dbReference type="Proteomes" id="UP000799770">
    <property type="component" value="Unassembled WGS sequence"/>
</dbReference>
<keyword evidence="2" id="KW-1185">Reference proteome</keyword>
<evidence type="ECO:0000313" key="2">
    <source>
        <dbReference type="Proteomes" id="UP000799770"/>
    </source>
</evidence>
<dbReference type="EMBL" id="ML977339">
    <property type="protein sequence ID" value="KAF2110162.1"/>
    <property type="molecule type" value="Genomic_DNA"/>
</dbReference>
<evidence type="ECO:0000313" key="1">
    <source>
        <dbReference type="EMBL" id="KAF2110162.1"/>
    </source>
</evidence>
<sequence>MMAIHSNSVQLHSLPGLLPMEQSTPLKATITIADPETATTFACSLSTHRPHPNHLVLWVHGSPSQPPSYEKPSGAGIAFFAPQTGAWKEYVSISLTSTGTAEEAGLLAISSGFNKVIPWRKAYKRVDMFTSCLGVLEGLRVVGGALHGLRFLDKVNEQVSLLAASDIEVNLHWVPAAPEYPLAARQRVSVLAETALDAANHVWVKEYMFCEAARNAISLKFKSWEKTREWIVKAMNDGMARQAGTVRERKVQKMQGRIERRQEGRRKKVERRVKLEGKALQETFGQLTLEDLGVVEEEMMEG</sequence>
<dbReference type="AlphaFoldDB" id="A0A6A5YSP5"/>
<name>A0A6A5YSP5_9PLEO</name>